<dbReference type="PANTHER" id="PTHR33845:SF1">
    <property type="entry name" value="C2H2-TYPE DOMAIN-CONTAINING PROTEIN"/>
    <property type="match status" value="1"/>
</dbReference>
<protein>
    <submittedName>
        <fullName evidence="3">Uncharacterized protein LOC136079745</fullName>
    </submittedName>
</protein>
<dbReference type="InterPro" id="IPR013087">
    <property type="entry name" value="Znf_C2H2_type"/>
</dbReference>
<dbReference type="RefSeq" id="XP_065652105.1">
    <property type="nucleotide sequence ID" value="XM_065796033.1"/>
</dbReference>
<reference evidence="3" key="1">
    <citation type="submission" date="2025-08" db="UniProtKB">
        <authorList>
            <consortium name="RefSeq"/>
        </authorList>
    </citation>
    <scope>IDENTIFICATION</scope>
</reference>
<proteinExistence type="predicted"/>
<keyword evidence="2" id="KW-1185">Reference proteome</keyword>
<sequence length="1142" mass="131821">MSILCLKYFKKKHLVAKNMSEQEVVIENVCKVNDVKCGPYPRFNKKRLFKIQDLTLDVKAHFVKIKVLKAHHETEWTEKSLIENRGCISLSDNDYICPYHRFNFGIGWVPPRRCCHPMHELSVGKKSPSVRSVSINMSINVSKYYNKNVPVGSVFCHNHLKSERILIQTKTSTATNKELVEDTTDFDFEPKEILLSGEKVEGATSTGNNLSEALHISPFQFQIKNKMIADLSNGTKNNLRRKFERAKVQLAKRFAEAVAPDQSEDFISIVLNRSSETSDNDAVPDDLKKFVKIYEESDSMGKHIVLCLIEHEKFTKKLLMKVFGCSKYKIDQARKMKNANIGITIPVEKEITRNRLDQKKAEHFLDFIFNSNLLQDVAYGVTKIKFDSNDVCKISRAVLTAKMSHTIAFYNEVCRSENYSPLSESSLWRILHAVKPSQQKCLAGLDDITAAAMNGFSMLQDLSLKYQNRELSNLFERSKRYYKTNFQFNCSATYPNSISHCPIFALSDITDKQLQQISIAPNDKICYECENLNKSLVEIKRLASSNSADEDTIYDIEIAEKDIIDYKKHLMRDCQQKKAKVFAFENLDEETGFWLKDYCQKVLPSKFREGQKEYFGKKGMSLHVDIFFTKKNNILHKKVYFTALYRCEQGLSETLSIAQLVLPKFKHDHSGVNKLFAKSDNASSYHGNFIMEALFMLCKNNQIQLKRYDYNEPCRGKDQCDREAAGAKSLIRSFVDAGNDLMCAEDIYTALHYGHGLKNSAVGVATIKGKSKLSGTKIAKISQYHSFEFFHNYMTMWRYYAVGDGVKQEYSNVNFDLQMFLTHPYSDTEKKTRVFKSNMKEKFREDRLLNLFHFCTEPFCNGSFHTSEELEEHMMLGRHIISTLKSGMDNVRQSFIMKMQVQSNLHSYKPNSQQEVVEEECSDISKYVKGWALPTRSTFRYSMRQKDVLYKLFMEGEVSGKKFSPEQVHLLIRKELQVSEYVTTQQIRSLFSRWSRLKKDKRLNEPIDVGSANADNEEEETADQDLEELENEEFEKEFISIAIDLSSAWHENDWIVVIYMGNWYPGIVNEVLSDGYNVSCMKYASAVKNLFKWPAFPDVIKYKDSEIICGILPPLPLKQSGDYKLRDDQFEKAQKAFQATMH</sequence>
<evidence type="ECO:0000313" key="2">
    <source>
        <dbReference type="Proteomes" id="UP001652625"/>
    </source>
</evidence>
<organism evidence="2 3">
    <name type="scientific">Hydra vulgaris</name>
    <name type="common">Hydra</name>
    <name type="synonym">Hydra attenuata</name>
    <dbReference type="NCBI Taxonomy" id="6087"/>
    <lineage>
        <taxon>Eukaryota</taxon>
        <taxon>Metazoa</taxon>
        <taxon>Cnidaria</taxon>
        <taxon>Hydrozoa</taxon>
        <taxon>Hydroidolina</taxon>
        <taxon>Anthoathecata</taxon>
        <taxon>Aplanulata</taxon>
        <taxon>Hydridae</taxon>
        <taxon>Hydra</taxon>
    </lineage>
</organism>
<name>A0ABM4BSH3_HYDVU</name>
<dbReference type="GeneID" id="136079745"/>
<dbReference type="PROSITE" id="PS00028">
    <property type="entry name" value="ZINC_FINGER_C2H2_1"/>
    <property type="match status" value="1"/>
</dbReference>
<accession>A0ABM4BSH3</accession>
<evidence type="ECO:0000313" key="3">
    <source>
        <dbReference type="RefSeq" id="XP_065652105.1"/>
    </source>
</evidence>
<dbReference type="PANTHER" id="PTHR33845">
    <property type="entry name" value="C2H2-TYPE DOMAIN-CONTAINING PROTEIN"/>
    <property type="match status" value="1"/>
</dbReference>
<gene>
    <name evidence="3" type="primary">LOC136079745</name>
</gene>
<feature type="domain" description="C2H2-type" evidence="1">
    <location>
        <begin position="855"/>
        <end position="879"/>
    </location>
</feature>
<evidence type="ECO:0000259" key="1">
    <source>
        <dbReference type="PROSITE" id="PS00028"/>
    </source>
</evidence>
<dbReference type="Proteomes" id="UP001652625">
    <property type="component" value="Chromosome 04"/>
</dbReference>